<dbReference type="EMBL" id="JAMZEJ010000002">
    <property type="protein sequence ID" value="MCQ8240068.1"/>
    <property type="molecule type" value="Genomic_DNA"/>
</dbReference>
<organism evidence="4 5">
    <name type="scientific">Rhizosaccharibacter radicis</name>
    <dbReference type="NCBI Taxonomy" id="2782605"/>
    <lineage>
        <taxon>Bacteria</taxon>
        <taxon>Pseudomonadati</taxon>
        <taxon>Pseudomonadota</taxon>
        <taxon>Alphaproteobacteria</taxon>
        <taxon>Acetobacterales</taxon>
        <taxon>Acetobacteraceae</taxon>
        <taxon>Rhizosaccharibacter</taxon>
    </lineage>
</organism>
<dbReference type="Gene3D" id="3.40.50.720">
    <property type="entry name" value="NAD(P)-binding Rossmann-like Domain"/>
    <property type="match status" value="1"/>
</dbReference>
<dbReference type="SUPFAM" id="SSF48179">
    <property type="entry name" value="6-phosphogluconate dehydrogenase C-terminal domain-like"/>
    <property type="match status" value="1"/>
</dbReference>
<dbReference type="PIRSF" id="PIRSF000105">
    <property type="entry name" value="HCDH"/>
    <property type="match status" value="1"/>
</dbReference>
<proteinExistence type="predicted"/>
<evidence type="ECO:0000256" key="1">
    <source>
        <dbReference type="ARBA" id="ARBA00023002"/>
    </source>
</evidence>
<dbReference type="Proteomes" id="UP001524547">
    <property type="component" value="Unassembled WGS sequence"/>
</dbReference>
<reference evidence="4 5" key="1">
    <citation type="submission" date="2022-06" db="EMBL/GenBank/DDBJ databases">
        <title>Rhizosaccharibacter gen. nov. sp. nov. KSS12, endophytic bacteria isolated from sugarcane.</title>
        <authorList>
            <person name="Pitiwittayakul N."/>
        </authorList>
    </citation>
    <scope>NUCLEOTIDE SEQUENCE [LARGE SCALE GENOMIC DNA]</scope>
    <source>
        <strain evidence="4 5">KSS12</strain>
    </source>
</reference>
<sequence>MITTIETVAVVGAGYMGGGIAQSLAAAGLSVVLADVSADAAAKAHERLLREAREFEEQGLFPAGSAAAIEKNLRAAPSIEDAVRDVDFVEEAVFEVPAVKHEVLRRICAAARPEAIIGTNTSTLPVSVLVPAVTNPERFLTVHFSNPAPFIPGVELVAGEATDPATIPVVKQMLRRANRLGAQVADAPGFVLNRLQYVLFKEANAIVEEGIATAEDVDVIVRSTFGFRLPFFGPFGIADMAGLDVYANCFKTFEDAFGDRLKTPELLSSLVSSGKHGVKNGAGFYGTFEPEMAARLVAYRNKAYARMAQVLQELGPSPLDELADAKNANGAA</sequence>
<protein>
    <submittedName>
        <fullName evidence="4">3-hydroxyacyl-CoA dehydrogenase family protein</fullName>
    </submittedName>
</protein>
<dbReference type="InterPro" id="IPR036291">
    <property type="entry name" value="NAD(P)-bd_dom_sf"/>
</dbReference>
<feature type="domain" description="3-hydroxyacyl-CoA dehydrogenase NAD binding" evidence="3">
    <location>
        <begin position="7"/>
        <end position="185"/>
    </location>
</feature>
<evidence type="ECO:0000259" key="2">
    <source>
        <dbReference type="Pfam" id="PF00725"/>
    </source>
</evidence>
<dbReference type="InterPro" id="IPR013328">
    <property type="entry name" value="6PGD_dom2"/>
</dbReference>
<keyword evidence="1" id="KW-0560">Oxidoreductase</keyword>
<dbReference type="InterPro" id="IPR006176">
    <property type="entry name" value="3-OHacyl-CoA_DH_NAD-bd"/>
</dbReference>
<accession>A0ABT1VUP6</accession>
<dbReference type="Gene3D" id="1.10.1040.10">
    <property type="entry name" value="N-(1-d-carboxylethyl)-l-norvaline Dehydrogenase, domain 2"/>
    <property type="match status" value="1"/>
</dbReference>
<dbReference type="InterPro" id="IPR008927">
    <property type="entry name" value="6-PGluconate_DH-like_C_sf"/>
</dbReference>
<name>A0ABT1VUP6_9PROT</name>
<dbReference type="Pfam" id="PF02737">
    <property type="entry name" value="3HCDH_N"/>
    <property type="match status" value="1"/>
</dbReference>
<dbReference type="SUPFAM" id="SSF51735">
    <property type="entry name" value="NAD(P)-binding Rossmann-fold domains"/>
    <property type="match status" value="1"/>
</dbReference>
<dbReference type="InterPro" id="IPR006108">
    <property type="entry name" value="3HC_DH_C"/>
</dbReference>
<dbReference type="RefSeq" id="WP_422918797.1">
    <property type="nucleotide sequence ID" value="NZ_JAMZEJ010000002.1"/>
</dbReference>
<comment type="caution">
    <text evidence="4">The sequence shown here is derived from an EMBL/GenBank/DDBJ whole genome shotgun (WGS) entry which is preliminary data.</text>
</comment>
<feature type="domain" description="3-hydroxyacyl-CoA dehydrogenase C-terminal" evidence="2">
    <location>
        <begin position="189"/>
        <end position="285"/>
    </location>
</feature>
<dbReference type="InterPro" id="IPR022694">
    <property type="entry name" value="3-OHacyl-CoA_DH"/>
</dbReference>
<evidence type="ECO:0000313" key="4">
    <source>
        <dbReference type="EMBL" id="MCQ8240068.1"/>
    </source>
</evidence>
<gene>
    <name evidence="4" type="ORF">NFI88_04335</name>
</gene>
<keyword evidence="5" id="KW-1185">Reference proteome</keyword>
<evidence type="ECO:0000259" key="3">
    <source>
        <dbReference type="Pfam" id="PF02737"/>
    </source>
</evidence>
<dbReference type="PANTHER" id="PTHR48075">
    <property type="entry name" value="3-HYDROXYACYL-COA DEHYDROGENASE FAMILY PROTEIN"/>
    <property type="match status" value="1"/>
</dbReference>
<dbReference type="Pfam" id="PF00725">
    <property type="entry name" value="3HCDH"/>
    <property type="match status" value="1"/>
</dbReference>
<dbReference type="PANTHER" id="PTHR48075:SF5">
    <property type="entry name" value="3-HYDROXYBUTYRYL-COA DEHYDROGENASE"/>
    <property type="match status" value="1"/>
</dbReference>
<evidence type="ECO:0000313" key="5">
    <source>
        <dbReference type="Proteomes" id="UP001524547"/>
    </source>
</evidence>